<evidence type="ECO:0000313" key="2">
    <source>
        <dbReference type="EMBL" id="KAL2747418.1"/>
    </source>
</evidence>
<dbReference type="EMBL" id="JAYRBN010000035">
    <property type="protein sequence ID" value="KAL2747418.1"/>
    <property type="molecule type" value="Genomic_DNA"/>
</dbReference>
<keyword evidence="3" id="KW-1185">Reference proteome</keyword>
<gene>
    <name evidence="2" type="ORF">V1477_004110</name>
</gene>
<evidence type="ECO:0000313" key="3">
    <source>
        <dbReference type="Proteomes" id="UP001607303"/>
    </source>
</evidence>
<sequence>MGRGGWFTGGFTGKRRRWLFVGGADKVGNKSKSLKDVAPKKGKSSGMVQWGWDGVMGEGEGHRGMAEEANIRNTDRPKQWLLVKVSACLRVNRVWQIDAIVEQQLELVCRKQYHGI</sequence>
<evidence type="ECO:0000256" key="1">
    <source>
        <dbReference type="SAM" id="MobiDB-lite"/>
    </source>
</evidence>
<reference evidence="2 3" key="1">
    <citation type="journal article" date="2024" name="Ann. Entomol. Soc. Am.">
        <title>Genomic analyses of the southern and eastern yellowjacket wasps (Hymenoptera: Vespidae) reveal evolutionary signatures of social life.</title>
        <authorList>
            <person name="Catto M.A."/>
            <person name="Caine P.B."/>
            <person name="Orr S.E."/>
            <person name="Hunt B.G."/>
            <person name="Goodisman M.A.D."/>
        </authorList>
    </citation>
    <scope>NUCLEOTIDE SEQUENCE [LARGE SCALE GENOMIC DNA]</scope>
    <source>
        <strain evidence="2">232</strain>
        <tissue evidence="2">Head and thorax</tissue>
    </source>
</reference>
<protein>
    <submittedName>
        <fullName evidence="2">Uncharacterized protein</fullName>
    </submittedName>
</protein>
<proteinExistence type="predicted"/>
<dbReference type="AlphaFoldDB" id="A0ABD2CQM1"/>
<organism evidence="2 3">
    <name type="scientific">Vespula maculifrons</name>
    <name type="common">Eastern yellow jacket</name>
    <name type="synonym">Wasp</name>
    <dbReference type="NCBI Taxonomy" id="7453"/>
    <lineage>
        <taxon>Eukaryota</taxon>
        <taxon>Metazoa</taxon>
        <taxon>Ecdysozoa</taxon>
        <taxon>Arthropoda</taxon>
        <taxon>Hexapoda</taxon>
        <taxon>Insecta</taxon>
        <taxon>Pterygota</taxon>
        <taxon>Neoptera</taxon>
        <taxon>Endopterygota</taxon>
        <taxon>Hymenoptera</taxon>
        <taxon>Apocrita</taxon>
        <taxon>Aculeata</taxon>
        <taxon>Vespoidea</taxon>
        <taxon>Vespidae</taxon>
        <taxon>Vespinae</taxon>
        <taxon>Vespula</taxon>
    </lineage>
</organism>
<accession>A0ABD2CQM1</accession>
<name>A0ABD2CQM1_VESMC</name>
<comment type="caution">
    <text evidence="2">The sequence shown here is derived from an EMBL/GenBank/DDBJ whole genome shotgun (WGS) entry which is preliminary data.</text>
</comment>
<feature type="region of interest" description="Disordered" evidence="1">
    <location>
        <begin position="31"/>
        <end position="51"/>
    </location>
</feature>
<dbReference type="Proteomes" id="UP001607303">
    <property type="component" value="Unassembled WGS sequence"/>
</dbReference>